<dbReference type="GO" id="GO:0043190">
    <property type="term" value="C:ATP-binding cassette (ABC) transporter complex"/>
    <property type="evidence" value="ECO:0007669"/>
    <property type="project" value="InterPro"/>
</dbReference>
<organism evidence="7 8">
    <name type="scientific">Streptococcus henryi</name>
    <dbReference type="NCBI Taxonomy" id="439219"/>
    <lineage>
        <taxon>Bacteria</taxon>
        <taxon>Bacillati</taxon>
        <taxon>Bacillota</taxon>
        <taxon>Bacilli</taxon>
        <taxon>Lactobacillales</taxon>
        <taxon>Streptococcaceae</taxon>
        <taxon>Streptococcus</taxon>
    </lineage>
</organism>
<feature type="transmembrane region" description="Helical" evidence="5">
    <location>
        <begin position="137"/>
        <end position="157"/>
    </location>
</feature>
<dbReference type="Pfam" id="PF12698">
    <property type="entry name" value="ABC2_membrane_3"/>
    <property type="match status" value="1"/>
</dbReference>
<dbReference type="GO" id="GO:0140359">
    <property type="term" value="F:ABC-type transporter activity"/>
    <property type="evidence" value="ECO:0007669"/>
    <property type="project" value="InterPro"/>
</dbReference>
<comment type="subcellular location">
    <subcellularLocation>
        <location evidence="1">Membrane</location>
        <topology evidence="1">Multi-pass membrane protein</topology>
    </subcellularLocation>
</comment>
<dbReference type="RefSeq" id="WP_018163878.1">
    <property type="nucleotide sequence ID" value="NZ_FMXP01000007.1"/>
</dbReference>
<evidence type="ECO:0000313" key="8">
    <source>
        <dbReference type="Proteomes" id="UP000182508"/>
    </source>
</evidence>
<keyword evidence="4 5" id="KW-0472">Membrane</keyword>
<evidence type="ECO:0000256" key="3">
    <source>
        <dbReference type="ARBA" id="ARBA00022989"/>
    </source>
</evidence>
<keyword evidence="2 5" id="KW-0812">Transmembrane</keyword>
<dbReference type="InterPro" id="IPR000412">
    <property type="entry name" value="ABC_2_transport"/>
</dbReference>
<accession>A0A1G6AXY6</accession>
<protein>
    <submittedName>
        <fullName evidence="7">ABC-2 type transport system permease protein</fullName>
    </submittedName>
</protein>
<dbReference type="AlphaFoldDB" id="A0A1G6AXY6"/>
<feature type="transmembrane region" description="Helical" evidence="5">
    <location>
        <begin position="99"/>
        <end position="125"/>
    </location>
</feature>
<proteinExistence type="predicted"/>
<feature type="transmembrane region" description="Helical" evidence="5">
    <location>
        <begin position="21"/>
        <end position="41"/>
    </location>
</feature>
<feature type="transmembrane region" description="Helical" evidence="5">
    <location>
        <begin position="224"/>
        <end position="242"/>
    </location>
</feature>
<reference evidence="7 8" key="1">
    <citation type="submission" date="2016-10" db="EMBL/GenBank/DDBJ databases">
        <authorList>
            <person name="de Groot N.N."/>
        </authorList>
    </citation>
    <scope>NUCLEOTIDE SEQUENCE [LARGE SCALE GENOMIC DNA]</scope>
    <source>
        <strain evidence="7 8">A-4</strain>
    </source>
</reference>
<gene>
    <name evidence="7" type="ORF">SAMN02910293_00676</name>
</gene>
<evidence type="ECO:0000256" key="1">
    <source>
        <dbReference type="ARBA" id="ARBA00004141"/>
    </source>
</evidence>
<feature type="transmembrane region" description="Helical" evidence="5">
    <location>
        <begin position="169"/>
        <end position="188"/>
    </location>
</feature>
<dbReference type="PANTHER" id="PTHR43229:SF2">
    <property type="entry name" value="NODULATION PROTEIN J"/>
    <property type="match status" value="1"/>
</dbReference>
<dbReference type="PANTHER" id="PTHR43229">
    <property type="entry name" value="NODULATION PROTEIN J"/>
    <property type="match status" value="1"/>
</dbReference>
<name>A0A1G6AXY6_9STRE</name>
<evidence type="ECO:0000256" key="5">
    <source>
        <dbReference type="SAM" id="Phobius"/>
    </source>
</evidence>
<dbReference type="EMBL" id="FMXP01000007">
    <property type="protein sequence ID" value="SDB13103.1"/>
    <property type="molecule type" value="Genomic_DNA"/>
</dbReference>
<evidence type="ECO:0000256" key="4">
    <source>
        <dbReference type="ARBA" id="ARBA00023136"/>
    </source>
</evidence>
<dbReference type="PIRSF" id="PIRSF006648">
    <property type="entry name" value="DrrB"/>
    <property type="match status" value="1"/>
</dbReference>
<dbReference type="InterPro" id="IPR051784">
    <property type="entry name" value="Nod_factor_ABC_transporter"/>
</dbReference>
<dbReference type="STRING" id="439219.SAMN02910293_00676"/>
<sequence>MKTFKAILKQEYLINKRSLSNLVMAIGMPIAFFLLFTSIWASDDTMSKDVLVLWTRQYMMQMTAFSSLSFAFFSLPYAFQEDRQGNRLRNIQHSPVPLWQYYVSKIMGILVHFIIAIIAVFAVGHFFKHINMPLKDWLTSAGILFAGAICFMPFGALLSNIKSSQTLSIVANILYMGLAVLGGLWMPIETFPDFMQKMAKITPTYHFNNLLISYFDKDFSSQSLLILFAYAIIVLVAALAVGKKLEVK</sequence>
<evidence type="ECO:0000256" key="2">
    <source>
        <dbReference type="ARBA" id="ARBA00022692"/>
    </source>
</evidence>
<dbReference type="InterPro" id="IPR013525">
    <property type="entry name" value="ABC2_TM"/>
</dbReference>
<dbReference type="Proteomes" id="UP000182508">
    <property type="component" value="Unassembled WGS sequence"/>
</dbReference>
<keyword evidence="8" id="KW-1185">Reference proteome</keyword>
<keyword evidence="3 5" id="KW-1133">Transmembrane helix</keyword>
<evidence type="ECO:0000313" key="7">
    <source>
        <dbReference type="EMBL" id="SDB13103.1"/>
    </source>
</evidence>
<dbReference type="eggNOG" id="COG0842">
    <property type="taxonomic scope" value="Bacteria"/>
</dbReference>
<feature type="domain" description="ABC-2 type transporter transmembrane" evidence="6">
    <location>
        <begin position="55"/>
        <end position="239"/>
    </location>
</feature>
<evidence type="ECO:0000259" key="6">
    <source>
        <dbReference type="Pfam" id="PF12698"/>
    </source>
</evidence>
<feature type="transmembrane region" description="Helical" evidence="5">
    <location>
        <begin position="61"/>
        <end position="79"/>
    </location>
</feature>